<dbReference type="PANTHER" id="PTHR39337">
    <property type="entry name" value="BLR5642 PROTEIN"/>
    <property type="match status" value="1"/>
</dbReference>
<dbReference type="Proteomes" id="UP000035721">
    <property type="component" value="Unassembled WGS sequence"/>
</dbReference>
<dbReference type="InterPro" id="IPR014519">
    <property type="entry name" value="UCP024492"/>
</dbReference>
<dbReference type="InterPro" id="IPR007438">
    <property type="entry name" value="DUF488"/>
</dbReference>
<evidence type="ECO:0000313" key="3">
    <source>
        <dbReference type="Proteomes" id="UP000035721"/>
    </source>
</evidence>
<keyword evidence="3" id="KW-1185">Reference proteome</keyword>
<dbReference type="EMBL" id="CAJB01000383">
    <property type="protein sequence ID" value="CCH79648.1"/>
    <property type="molecule type" value="Genomic_DNA"/>
</dbReference>
<gene>
    <name evidence="2" type="ORF">BN12_510008</name>
</gene>
<evidence type="ECO:0000313" key="2">
    <source>
        <dbReference type="EMBL" id="CCH79648.1"/>
    </source>
</evidence>
<accession>A0A077M071</accession>
<comment type="caution">
    <text evidence="2">The sequence shown here is derived from an EMBL/GenBank/DDBJ whole genome shotgun (WGS) entry which is preliminary data.</text>
</comment>
<feature type="compositionally biased region" description="Basic and acidic residues" evidence="1">
    <location>
        <begin position="180"/>
        <end position="191"/>
    </location>
</feature>
<proteinExistence type="predicted"/>
<name>A0A077M071_9MICO</name>
<dbReference type="AlphaFoldDB" id="A0A077M071"/>
<dbReference type="OrthoDB" id="9789109at2"/>
<protein>
    <recommendedName>
        <fullName evidence="4">HhH-GPD domain-containing protein</fullName>
    </recommendedName>
</protein>
<dbReference type="PIRSF" id="PIRSF024492">
    <property type="entry name" value="UCP024492"/>
    <property type="match status" value="1"/>
</dbReference>
<sequence length="191" mass="21348">MNEPCEIWTIGHWTCPIPVFLALLDAHGVELLADVRAHPGSRRNPQFGSDALSKWLPDNGIDYLWVTALGGRRPRQDVDPSINAGWRNASFKNYADYTLGDEYRRGIDELTTIARTRRVAIMCGEPMPWRCHRLLIANTLAAQGWTVCHLISGGDTRRHVLGQWGAAPSVDDDGQVTYPDRSEERAPSARS</sequence>
<evidence type="ECO:0008006" key="4">
    <source>
        <dbReference type="Google" id="ProtNLM"/>
    </source>
</evidence>
<dbReference type="STRING" id="1194083.BN12_510008"/>
<feature type="region of interest" description="Disordered" evidence="1">
    <location>
        <begin position="165"/>
        <end position="191"/>
    </location>
</feature>
<dbReference type="PANTHER" id="PTHR39337:SF1">
    <property type="entry name" value="BLR5642 PROTEIN"/>
    <property type="match status" value="1"/>
</dbReference>
<reference evidence="2 3" key="1">
    <citation type="journal article" date="2013" name="ISME J.">
        <title>A metabolic model for members of the genus Tetrasphaera involved in enhanced biological phosphorus removal.</title>
        <authorList>
            <person name="Kristiansen R."/>
            <person name="Nguyen H.T.T."/>
            <person name="Saunders A.M."/>
            <person name="Nielsen J.L."/>
            <person name="Wimmer R."/>
            <person name="Le V.Q."/>
            <person name="McIlroy S.J."/>
            <person name="Petrovski S."/>
            <person name="Seviour R.J."/>
            <person name="Calteau A."/>
            <person name="Nielsen K.L."/>
            <person name="Nielsen P.H."/>
        </authorList>
    </citation>
    <scope>NUCLEOTIDE SEQUENCE [LARGE SCALE GENOMIC DNA]</scope>
    <source>
        <strain evidence="2 3">T1-X7</strain>
    </source>
</reference>
<organism evidence="2 3">
    <name type="scientific">Nostocoides japonicum T1-X7</name>
    <dbReference type="NCBI Taxonomy" id="1194083"/>
    <lineage>
        <taxon>Bacteria</taxon>
        <taxon>Bacillati</taxon>
        <taxon>Actinomycetota</taxon>
        <taxon>Actinomycetes</taxon>
        <taxon>Micrococcales</taxon>
        <taxon>Intrasporangiaceae</taxon>
        <taxon>Nostocoides</taxon>
    </lineage>
</organism>
<evidence type="ECO:0000256" key="1">
    <source>
        <dbReference type="SAM" id="MobiDB-lite"/>
    </source>
</evidence>
<dbReference type="Pfam" id="PF04343">
    <property type="entry name" value="DUF488"/>
    <property type="match status" value="1"/>
</dbReference>